<dbReference type="PANTHER" id="PTHR48090:SF7">
    <property type="entry name" value="RFBJ PROTEIN"/>
    <property type="match status" value="1"/>
</dbReference>
<name>A0A1Y5FGP5_9BACT</name>
<comment type="caution">
    <text evidence="2">The sequence shown here is derived from an EMBL/GenBank/DDBJ whole genome shotgun (WGS) entry which is preliminary data.</text>
</comment>
<evidence type="ECO:0000259" key="1">
    <source>
        <dbReference type="Pfam" id="PF00535"/>
    </source>
</evidence>
<dbReference type="InterPro" id="IPR001173">
    <property type="entry name" value="Glyco_trans_2-like"/>
</dbReference>
<dbReference type="EMBL" id="MAAO01000004">
    <property type="protein sequence ID" value="OUR98853.1"/>
    <property type="molecule type" value="Genomic_DNA"/>
</dbReference>
<gene>
    <name evidence="2" type="ORF">A9Q84_05415</name>
</gene>
<dbReference type="Pfam" id="PF00535">
    <property type="entry name" value="Glycos_transf_2"/>
    <property type="match status" value="1"/>
</dbReference>
<organism evidence="2 3">
    <name type="scientific">Halobacteriovorax marinus</name>
    <dbReference type="NCBI Taxonomy" id="97084"/>
    <lineage>
        <taxon>Bacteria</taxon>
        <taxon>Pseudomonadati</taxon>
        <taxon>Bdellovibrionota</taxon>
        <taxon>Bacteriovoracia</taxon>
        <taxon>Bacteriovoracales</taxon>
        <taxon>Halobacteriovoraceae</taxon>
        <taxon>Halobacteriovorax</taxon>
    </lineage>
</organism>
<dbReference type="Gene3D" id="3.90.550.10">
    <property type="entry name" value="Spore Coat Polysaccharide Biosynthesis Protein SpsA, Chain A"/>
    <property type="match status" value="1"/>
</dbReference>
<dbReference type="PANTHER" id="PTHR48090">
    <property type="entry name" value="UNDECAPRENYL-PHOSPHATE 4-DEOXY-4-FORMAMIDO-L-ARABINOSE TRANSFERASE-RELATED"/>
    <property type="match status" value="1"/>
</dbReference>
<dbReference type="SUPFAM" id="SSF53448">
    <property type="entry name" value="Nucleotide-diphospho-sugar transferases"/>
    <property type="match status" value="1"/>
</dbReference>
<sequence length="260" mass="29826">MQHKSVLKANPSLSIVIPAHNEEGGIGRTVRGLITELREHKVPFDILVVNDNSSDGTEQTLKDLSQEFNELSYVNNIPPNGFGFAVRKGLESFKGDAVAIVMADGSDSPEDVRKFYFRLCEGYECVFGSRFIKGGKVIDYPSHKLFLNRVFNFFIRILFGFRYNDVTNAFKIYRREVIQGLQPILSHHFNLTVELPLKAIVRGYSYSVVPNSWTNRVEGVSKLKIKEMGSRYLFIVFYCFVEKWLSRGDYHKEKVVRLQP</sequence>
<reference evidence="3" key="1">
    <citation type="journal article" date="2017" name="Proc. Natl. Acad. Sci. U.S.A.">
        <title>Simulation of Deepwater Horizon oil plume reveals substrate specialization within a complex community of hydrocarbon-degraders.</title>
        <authorList>
            <person name="Hu P."/>
            <person name="Dubinsky E.A."/>
            <person name="Probst A.J."/>
            <person name="Wang J."/>
            <person name="Sieber C.M.K."/>
            <person name="Tom L.M."/>
            <person name="Gardinali P."/>
            <person name="Banfield J.F."/>
            <person name="Atlas R.M."/>
            <person name="Andersen G.L."/>
        </authorList>
    </citation>
    <scope>NUCLEOTIDE SEQUENCE [LARGE SCALE GENOMIC DNA]</scope>
</reference>
<dbReference type="AlphaFoldDB" id="A0A1Y5FGP5"/>
<evidence type="ECO:0000313" key="3">
    <source>
        <dbReference type="Proteomes" id="UP000196531"/>
    </source>
</evidence>
<protein>
    <recommendedName>
        <fullName evidence="1">Glycosyltransferase 2-like domain-containing protein</fullName>
    </recommendedName>
</protein>
<accession>A0A1Y5FGP5</accession>
<dbReference type="InterPro" id="IPR029044">
    <property type="entry name" value="Nucleotide-diphossugar_trans"/>
</dbReference>
<proteinExistence type="predicted"/>
<evidence type="ECO:0000313" key="2">
    <source>
        <dbReference type="EMBL" id="OUR98853.1"/>
    </source>
</evidence>
<dbReference type="CDD" id="cd04179">
    <property type="entry name" value="DPM_DPG-synthase_like"/>
    <property type="match status" value="1"/>
</dbReference>
<feature type="domain" description="Glycosyltransferase 2-like" evidence="1">
    <location>
        <begin position="14"/>
        <end position="179"/>
    </location>
</feature>
<dbReference type="InterPro" id="IPR050256">
    <property type="entry name" value="Glycosyltransferase_2"/>
</dbReference>
<dbReference type="Proteomes" id="UP000196531">
    <property type="component" value="Unassembled WGS sequence"/>
</dbReference>